<reference evidence="3 4" key="1">
    <citation type="submission" date="2019-06" db="EMBL/GenBank/DDBJ databases">
        <title>Paenimaribius caenipelagi gen. nov., sp. nov., isolated from a tidal flat.</title>
        <authorList>
            <person name="Yoon J.-H."/>
        </authorList>
    </citation>
    <scope>NUCLEOTIDE SEQUENCE [LARGE SCALE GENOMIC DNA]</scope>
    <source>
        <strain evidence="3 4">JBTF-M29</strain>
    </source>
</reference>
<evidence type="ECO:0000259" key="2">
    <source>
        <dbReference type="Pfam" id="PF04366"/>
    </source>
</evidence>
<dbReference type="PROSITE" id="PS51318">
    <property type="entry name" value="TAT"/>
    <property type="match status" value="1"/>
</dbReference>
<dbReference type="Proteomes" id="UP000318590">
    <property type="component" value="Unassembled WGS sequence"/>
</dbReference>
<dbReference type="PROSITE" id="PS51257">
    <property type="entry name" value="PROKAR_LIPOPROTEIN"/>
    <property type="match status" value="1"/>
</dbReference>
<dbReference type="RefSeq" id="WP_142834134.1">
    <property type="nucleotide sequence ID" value="NZ_VFSV01000009.1"/>
</dbReference>
<feature type="chain" id="PRO_5021765490" evidence="1">
    <location>
        <begin position="24"/>
        <end position="187"/>
    </location>
</feature>
<dbReference type="InterPro" id="IPR007461">
    <property type="entry name" value="Ysc84_actin-binding"/>
</dbReference>
<gene>
    <name evidence="3" type="ORF">FEV53_07190</name>
</gene>
<dbReference type="Pfam" id="PF04366">
    <property type="entry name" value="Ysc84"/>
    <property type="match status" value="1"/>
</dbReference>
<proteinExistence type="predicted"/>
<name>A0A547Q609_9RHOB</name>
<comment type="caution">
    <text evidence="3">The sequence shown here is derived from an EMBL/GenBank/DDBJ whole genome shotgun (WGS) entry which is preliminary data.</text>
</comment>
<organism evidence="3 4">
    <name type="scientific">Palleronia caenipelagi</name>
    <dbReference type="NCBI Taxonomy" id="2489174"/>
    <lineage>
        <taxon>Bacteria</taxon>
        <taxon>Pseudomonadati</taxon>
        <taxon>Pseudomonadota</taxon>
        <taxon>Alphaproteobacteria</taxon>
        <taxon>Rhodobacterales</taxon>
        <taxon>Roseobacteraceae</taxon>
        <taxon>Palleronia</taxon>
    </lineage>
</organism>
<dbReference type="EMBL" id="VFSV01000009">
    <property type="protein sequence ID" value="TRD21828.1"/>
    <property type="molecule type" value="Genomic_DNA"/>
</dbReference>
<accession>A0A547Q609</accession>
<feature type="signal peptide" evidence="1">
    <location>
        <begin position="1"/>
        <end position="23"/>
    </location>
</feature>
<feature type="domain" description="Ysc84 actin-binding" evidence="2">
    <location>
        <begin position="100"/>
        <end position="182"/>
    </location>
</feature>
<keyword evidence="1" id="KW-0732">Signal</keyword>
<dbReference type="OrthoDB" id="7847492at2"/>
<evidence type="ECO:0000313" key="4">
    <source>
        <dbReference type="Proteomes" id="UP000318590"/>
    </source>
</evidence>
<protein>
    <submittedName>
        <fullName evidence="3">Twin-arginine translocation pathway signal</fullName>
    </submittedName>
</protein>
<sequence length="187" mass="19234">MSILTRRAALMGALATGAGALSACNNGVASTGAQRIDARVAATLSYLYSTYPGTQQLRDTSAGVLVMPLVTKAALGAGGAYGRGALLVDGVAVDYYSATQASVGFQIGAQQYAHALYFMTREALYNFRTSPGWEAGGDIEYAFSDQGKNLSASTTTQLSPVVGVVFGQAGLLAGASIEGTKYSRIIP</sequence>
<evidence type="ECO:0000256" key="1">
    <source>
        <dbReference type="SAM" id="SignalP"/>
    </source>
</evidence>
<dbReference type="InterPro" id="IPR006311">
    <property type="entry name" value="TAT_signal"/>
</dbReference>
<dbReference type="AlphaFoldDB" id="A0A547Q609"/>
<evidence type="ECO:0000313" key="3">
    <source>
        <dbReference type="EMBL" id="TRD21828.1"/>
    </source>
</evidence>
<keyword evidence="4" id="KW-1185">Reference proteome</keyword>